<sequence length="183" mass="20365">MSQINYNGFKVTNYGIGIFIGMSFLNSVDNLFTLIQSSTIFNGLQFAASFFNTTLVIMFAILDSIPYTNCTALVLFSSVIYFSMQVIATGIAIMRGTVIFGSLRVISYVRYILWVSLGISMILVMMSVVLLNVSYSADGICQNHFDRRWNDSGKIGLALVYCGVLGCFLIPLKKVTSRYCNRL</sequence>
<feature type="transmembrane region" description="Helical" evidence="1">
    <location>
        <begin position="12"/>
        <end position="32"/>
    </location>
</feature>
<dbReference type="AlphaFoldDB" id="A0A177WE88"/>
<dbReference type="VEuPathDB" id="FungiDB:BDEG_22043"/>
<organism evidence="2 3">
    <name type="scientific">Batrachochytrium dendrobatidis (strain JEL423)</name>
    <dbReference type="NCBI Taxonomy" id="403673"/>
    <lineage>
        <taxon>Eukaryota</taxon>
        <taxon>Fungi</taxon>
        <taxon>Fungi incertae sedis</taxon>
        <taxon>Chytridiomycota</taxon>
        <taxon>Chytridiomycota incertae sedis</taxon>
        <taxon>Chytridiomycetes</taxon>
        <taxon>Rhizophydiales</taxon>
        <taxon>Rhizophydiales incertae sedis</taxon>
        <taxon>Batrachochytrium</taxon>
    </lineage>
</organism>
<feature type="transmembrane region" description="Helical" evidence="1">
    <location>
        <begin position="74"/>
        <end position="100"/>
    </location>
</feature>
<evidence type="ECO:0000256" key="1">
    <source>
        <dbReference type="SAM" id="Phobius"/>
    </source>
</evidence>
<keyword evidence="1" id="KW-0812">Transmembrane</keyword>
<feature type="transmembrane region" description="Helical" evidence="1">
    <location>
        <begin position="112"/>
        <end position="135"/>
    </location>
</feature>
<feature type="transmembrane region" description="Helical" evidence="1">
    <location>
        <begin position="44"/>
        <end position="62"/>
    </location>
</feature>
<evidence type="ECO:0000313" key="2">
    <source>
        <dbReference type="EMBL" id="OAJ38075.1"/>
    </source>
</evidence>
<gene>
    <name evidence="2" type="ORF">BDEG_22043</name>
</gene>
<keyword evidence="1" id="KW-0472">Membrane</keyword>
<protein>
    <submittedName>
        <fullName evidence="2">Uncharacterized protein</fullName>
    </submittedName>
</protein>
<keyword evidence="1" id="KW-1133">Transmembrane helix</keyword>
<feature type="transmembrane region" description="Helical" evidence="1">
    <location>
        <begin position="155"/>
        <end position="172"/>
    </location>
</feature>
<reference evidence="2 3" key="1">
    <citation type="submission" date="2006-10" db="EMBL/GenBank/DDBJ databases">
        <title>The Genome Sequence of Batrachochytrium dendrobatidis JEL423.</title>
        <authorList>
            <consortium name="The Broad Institute Genome Sequencing Platform"/>
            <person name="Birren B."/>
            <person name="Lander E."/>
            <person name="Galagan J."/>
            <person name="Cuomo C."/>
            <person name="Devon K."/>
            <person name="Jaffe D."/>
            <person name="Butler J."/>
            <person name="Alvarez P."/>
            <person name="Gnerre S."/>
            <person name="Grabherr M."/>
            <person name="Kleber M."/>
            <person name="Mauceli E."/>
            <person name="Brockman W."/>
            <person name="Young S."/>
            <person name="LaButti K."/>
            <person name="Sykes S."/>
            <person name="DeCaprio D."/>
            <person name="Crawford M."/>
            <person name="Koehrsen M."/>
            <person name="Engels R."/>
            <person name="Montgomery P."/>
            <person name="Pearson M."/>
            <person name="Howarth C."/>
            <person name="Larson L."/>
            <person name="White J."/>
            <person name="O'Leary S."/>
            <person name="Kodira C."/>
            <person name="Zeng Q."/>
            <person name="Yandava C."/>
            <person name="Alvarado L."/>
            <person name="Longcore J."/>
            <person name="James T."/>
        </authorList>
    </citation>
    <scope>NUCLEOTIDE SEQUENCE [LARGE SCALE GENOMIC DNA]</scope>
    <source>
        <strain evidence="2 3">JEL423</strain>
    </source>
</reference>
<proteinExistence type="predicted"/>
<evidence type="ECO:0000313" key="3">
    <source>
        <dbReference type="Proteomes" id="UP000077115"/>
    </source>
</evidence>
<dbReference type="EMBL" id="DS022301">
    <property type="protein sequence ID" value="OAJ38075.1"/>
    <property type="molecule type" value="Genomic_DNA"/>
</dbReference>
<reference evidence="2 3" key="2">
    <citation type="submission" date="2016-05" db="EMBL/GenBank/DDBJ databases">
        <title>Lineage-specific infection strategies underlie the spectrum of fungal disease in amphibians.</title>
        <authorList>
            <person name="Cuomo C.A."/>
            <person name="Farrer R.A."/>
            <person name="James T."/>
            <person name="Longcore J."/>
            <person name="Birren B."/>
        </authorList>
    </citation>
    <scope>NUCLEOTIDE SEQUENCE [LARGE SCALE GENOMIC DNA]</scope>
    <source>
        <strain evidence="2 3">JEL423</strain>
    </source>
</reference>
<accession>A0A177WE88</accession>
<name>A0A177WE88_BATDL</name>
<dbReference type="Proteomes" id="UP000077115">
    <property type="component" value="Unassembled WGS sequence"/>
</dbReference>